<feature type="compositionally biased region" description="Basic residues" evidence="1">
    <location>
        <begin position="110"/>
        <end position="120"/>
    </location>
</feature>
<dbReference type="Proteomes" id="UP001472677">
    <property type="component" value="Unassembled WGS sequence"/>
</dbReference>
<comment type="caution">
    <text evidence="2">The sequence shown here is derived from an EMBL/GenBank/DDBJ whole genome shotgun (WGS) entry which is preliminary data.</text>
</comment>
<proteinExistence type="predicted"/>
<organism evidence="2 3">
    <name type="scientific">Hibiscus sabdariffa</name>
    <name type="common">roselle</name>
    <dbReference type="NCBI Taxonomy" id="183260"/>
    <lineage>
        <taxon>Eukaryota</taxon>
        <taxon>Viridiplantae</taxon>
        <taxon>Streptophyta</taxon>
        <taxon>Embryophyta</taxon>
        <taxon>Tracheophyta</taxon>
        <taxon>Spermatophyta</taxon>
        <taxon>Magnoliopsida</taxon>
        <taxon>eudicotyledons</taxon>
        <taxon>Gunneridae</taxon>
        <taxon>Pentapetalae</taxon>
        <taxon>rosids</taxon>
        <taxon>malvids</taxon>
        <taxon>Malvales</taxon>
        <taxon>Malvaceae</taxon>
        <taxon>Malvoideae</taxon>
        <taxon>Hibiscus</taxon>
    </lineage>
</organism>
<gene>
    <name evidence="2" type="ORF">V6N12_065412</name>
</gene>
<name>A0ABR2G8M3_9ROSI</name>
<protein>
    <submittedName>
        <fullName evidence="2">Uncharacterized protein</fullName>
    </submittedName>
</protein>
<feature type="region of interest" description="Disordered" evidence="1">
    <location>
        <begin position="91"/>
        <end position="133"/>
    </location>
</feature>
<feature type="region of interest" description="Disordered" evidence="1">
    <location>
        <begin position="27"/>
        <end position="50"/>
    </location>
</feature>
<sequence length="133" mass="14191">MASTSTTSTTTRNCSYFFNLRSSNVQPREVRSSSSSASSGHGSQPAAAGSGCGKLDGVVMWFVNGVSVAFFTSLDRCSCIRIGTVDDGEEANDWPLIHRDGNVSGEYRTTSRRRGRGRGRGRGEKAGGAFIQE</sequence>
<reference evidence="2 3" key="1">
    <citation type="journal article" date="2024" name="G3 (Bethesda)">
        <title>Genome assembly of Hibiscus sabdariffa L. provides insights into metabolisms of medicinal natural products.</title>
        <authorList>
            <person name="Kim T."/>
        </authorList>
    </citation>
    <scope>NUCLEOTIDE SEQUENCE [LARGE SCALE GENOMIC DNA]</scope>
    <source>
        <strain evidence="2">TK-2024</strain>
        <tissue evidence="2">Old leaves</tissue>
    </source>
</reference>
<dbReference type="PANTHER" id="PTHR34061">
    <property type="entry name" value="PROTEIN, PUTATIVE-RELATED"/>
    <property type="match status" value="1"/>
</dbReference>
<dbReference type="EMBL" id="JBBPBM010000002">
    <property type="protein sequence ID" value="KAK8596934.1"/>
    <property type="molecule type" value="Genomic_DNA"/>
</dbReference>
<evidence type="ECO:0000313" key="2">
    <source>
        <dbReference type="EMBL" id="KAK8596934.1"/>
    </source>
</evidence>
<dbReference type="PANTHER" id="PTHR34061:SF2">
    <property type="entry name" value="PROTEIN, PUTATIVE-RELATED"/>
    <property type="match status" value="1"/>
</dbReference>
<accession>A0ABR2G8M3</accession>
<feature type="compositionally biased region" description="Low complexity" evidence="1">
    <location>
        <begin position="32"/>
        <end position="49"/>
    </location>
</feature>
<evidence type="ECO:0000313" key="3">
    <source>
        <dbReference type="Proteomes" id="UP001472677"/>
    </source>
</evidence>
<evidence type="ECO:0000256" key="1">
    <source>
        <dbReference type="SAM" id="MobiDB-lite"/>
    </source>
</evidence>
<keyword evidence="3" id="KW-1185">Reference proteome</keyword>